<proteinExistence type="predicted"/>
<comment type="caution">
    <text evidence="1">The sequence shown here is derived from an EMBL/GenBank/DDBJ whole genome shotgun (WGS) entry which is preliminary data.</text>
</comment>
<name>A0A919T885_9ACTN</name>
<dbReference type="PROSITE" id="PS51257">
    <property type="entry name" value="PROKAR_LIPOPROTEIN"/>
    <property type="match status" value="1"/>
</dbReference>
<evidence type="ECO:0008006" key="3">
    <source>
        <dbReference type="Google" id="ProtNLM"/>
    </source>
</evidence>
<protein>
    <recommendedName>
        <fullName evidence="3">Lipoprotein</fullName>
    </recommendedName>
</protein>
<sequence>MRALHMFGLAAGALVVLGGCSKAEPAKTTANVPAAPASAPAAAPPACKDVFQPGKLVDTEKAKAGCSSPSGTALMLASMDCTDGTLLWQVEASSGAPAGYVHEGEPYQVVKADAAGDAAYKKAYQACIG</sequence>
<dbReference type="AlphaFoldDB" id="A0A919T885"/>
<dbReference type="Proteomes" id="UP000677082">
    <property type="component" value="Unassembled WGS sequence"/>
</dbReference>
<dbReference type="RefSeq" id="WP_213006747.1">
    <property type="nucleotide sequence ID" value="NZ_BOQN01000038.1"/>
</dbReference>
<gene>
    <name evidence="1" type="ORF">Ato02nite_026180</name>
</gene>
<evidence type="ECO:0000313" key="1">
    <source>
        <dbReference type="EMBL" id="GIM90825.1"/>
    </source>
</evidence>
<organism evidence="1 2">
    <name type="scientific">Paractinoplanes toevensis</name>
    <dbReference type="NCBI Taxonomy" id="571911"/>
    <lineage>
        <taxon>Bacteria</taxon>
        <taxon>Bacillati</taxon>
        <taxon>Actinomycetota</taxon>
        <taxon>Actinomycetes</taxon>
        <taxon>Micromonosporales</taxon>
        <taxon>Micromonosporaceae</taxon>
        <taxon>Paractinoplanes</taxon>
    </lineage>
</organism>
<evidence type="ECO:0000313" key="2">
    <source>
        <dbReference type="Proteomes" id="UP000677082"/>
    </source>
</evidence>
<keyword evidence="2" id="KW-1185">Reference proteome</keyword>
<dbReference type="EMBL" id="BOQN01000038">
    <property type="protein sequence ID" value="GIM90825.1"/>
    <property type="molecule type" value="Genomic_DNA"/>
</dbReference>
<accession>A0A919T885</accession>
<reference evidence="1 2" key="1">
    <citation type="submission" date="2021-03" db="EMBL/GenBank/DDBJ databases">
        <title>Whole genome shotgun sequence of Actinoplanes toevensis NBRC 105298.</title>
        <authorList>
            <person name="Komaki H."/>
            <person name="Tamura T."/>
        </authorList>
    </citation>
    <scope>NUCLEOTIDE SEQUENCE [LARGE SCALE GENOMIC DNA]</scope>
    <source>
        <strain evidence="1 2">NBRC 105298</strain>
    </source>
</reference>